<keyword evidence="8 10" id="KW-0131">Cell cycle</keyword>
<dbReference type="GO" id="GO:0005975">
    <property type="term" value="P:carbohydrate metabolic process"/>
    <property type="evidence" value="ECO:0007669"/>
    <property type="project" value="InterPro"/>
</dbReference>
<keyword evidence="11" id="KW-1133">Transmembrane helix</keyword>
<comment type="caution">
    <text evidence="10">Lacks conserved residue(s) required for the propagation of feature annotation.</text>
</comment>
<dbReference type="STRING" id="320483.AMF_344"/>
<dbReference type="InterPro" id="IPR007235">
    <property type="entry name" value="Glyco_trans_28_C"/>
</dbReference>
<comment type="pathway">
    <text evidence="10">Cell wall biogenesis; peptidoglycan biosynthesis.</text>
</comment>
<dbReference type="AlphaFoldDB" id="B9KIA1"/>
<dbReference type="PANTHER" id="PTHR21015">
    <property type="entry name" value="UDP-N-ACETYLGLUCOSAMINE--N-ACETYLMURAMYL-(PENTAPEPTIDE) PYROPHOSPHORYL-UNDECAPRENOL N-ACETYLGLUCOSAMINE TRANSFERASE 1"/>
    <property type="match status" value="1"/>
</dbReference>
<keyword evidence="1 10" id="KW-1003">Cell membrane</keyword>
<proteinExistence type="inferred from homology"/>
<keyword evidence="6 10" id="KW-0573">Peptidoglycan synthesis</keyword>
<dbReference type="HOGENOM" id="CLU_037404_2_1_5"/>
<comment type="subcellular location">
    <subcellularLocation>
        <location evidence="10">Cell inner membrane</location>
        <topology evidence="10">Peripheral membrane protein</topology>
        <orientation evidence="10">Cytoplasmic side</orientation>
    </subcellularLocation>
</comment>
<keyword evidence="5 10" id="KW-0133">Cell shape</keyword>
<gene>
    <name evidence="10 14" type="primary">murG</name>
    <name evidence="14" type="ordered locus">AMF_344</name>
</gene>
<keyword evidence="9 10" id="KW-0961">Cell wall biogenesis/degradation</keyword>
<evidence type="ECO:0000259" key="13">
    <source>
        <dbReference type="Pfam" id="PF04101"/>
    </source>
</evidence>
<dbReference type="KEGG" id="amf:AMF_344"/>
<dbReference type="EMBL" id="CP001079">
    <property type="protein sequence ID" value="ACM49213.1"/>
    <property type="molecule type" value="Genomic_DNA"/>
</dbReference>
<evidence type="ECO:0000256" key="3">
    <source>
        <dbReference type="ARBA" id="ARBA00022676"/>
    </source>
</evidence>
<dbReference type="InterPro" id="IPR006009">
    <property type="entry name" value="GlcNAc_MurG"/>
</dbReference>
<feature type="binding site" evidence="10">
    <location>
        <position position="138"/>
    </location>
    <ligand>
        <name>UDP-N-acetyl-alpha-D-glucosamine</name>
        <dbReference type="ChEBI" id="CHEBI:57705"/>
    </ligand>
</feature>
<protein>
    <recommendedName>
        <fullName evidence="10">UDP-N-acetylglucosamine--N-acetylmuramyl-(pentapeptide) pyrophosphoryl-undecaprenol N-acetylglucosamine transferase</fullName>
        <ecNumber evidence="10">2.4.1.227</ecNumber>
    </recommendedName>
    <alternativeName>
        <fullName evidence="10">Undecaprenyl-PP-MurNAc-pentapeptide-UDPGlcNAc GlcNAc transferase</fullName>
    </alternativeName>
</protein>
<comment type="function">
    <text evidence="10">Cell wall formation. Catalyzes the transfer of a GlcNAc subunit on undecaprenyl-pyrophosphoryl-MurNAc-pentapeptide (lipid intermediate I) to form undecaprenyl-pyrophosphoryl-MurNAc-(pentapeptide)GlcNAc (lipid intermediate II).</text>
</comment>
<dbReference type="GO" id="GO:0071555">
    <property type="term" value="P:cell wall organization"/>
    <property type="evidence" value="ECO:0007669"/>
    <property type="project" value="UniProtKB-KW"/>
</dbReference>
<feature type="binding site" evidence="10">
    <location>
        <position position="202"/>
    </location>
    <ligand>
        <name>UDP-N-acetyl-alpha-D-glucosamine</name>
        <dbReference type="ChEBI" id="CHEBI:57705"/>
    </ligand>
</feature>
<keyword evidence="7 10" id="KW-0472">Membrane</keyword>
<comment type="similarity">
    <text evidence="10">Belongs to the glycosyltransferase 28 family. MurG subfamily.</text>
</comment>
<dbReference type="GO" id="GO:0009252">
    <property type="term" value="P:peptidoglycan biosynthetic process"/>
    <property type="evidence" value="ECO:0007669"/>
    <property type="project" value="UniProtKB-UniRule"/>
</dbReference>
<keyword evidence="2 10" id="KW-0132">Cell division</keyword>
<keyword evidence="15" id="KW-1185">Reference proteome</keyword>
<dbReference type="Proteomes" id="UP000007307">
    <property type="component" value="Chromosome"/>
</dbReference>
<dbReference type="InterPro" id="IPR004276">
    <property type="entry name" value="GlycoTrans_28_N"/>
</dbReference>
<keyword evidence="11" id="KW-0812">Transmembrane</keyword>
<dbReference type="CAZy" id="GT28">
    <property type="family name" value="Glycosyltransferase Family 28"/>
</dbReference>
<dbReference type="HAMAP" id="MF_00033">
    <property type="entry name" value="MurG"/>
    <property type="match status" value="1"/>
</dbReference>
<dbReference type="SUPFAM" id="SSF53756">
    <property type="entry name" value="UDP-Glycosyltransferase/glycogen phosphorylase"/>
    <property type="match status" value="1"/>
</dbReference>
<sequence>MSVSKSSCCRYVRRIYMKKVVLAAGGTGGHIVPAALLCQVLADRGYRCVLYTDQYFLQYTARFPGIKGYVLLPLCKRSGGAVRLLKFCALLAYSCVLSYIKLRSLKPDLVIGFGAYASFPVLLSAWLMSVDAVLHEQNSIMGRVNRVFAGYARVIACGLPLRTVGNKLAHKVAHVGVPTDVKKAVKRPLAGDSINLVILGGSQGLCTFGKTFALAIAELPTNIRGRVFVTQQCGKGQLEVITELYARHGIKHKLSGFFTDMQNIIGEADLIISRAGATTIAEVMAAGRPAIYVPYERSSCSHQLYNAQLIESLGAGLCIEERTLDVSSARDALTNLLGDRNKLQEMSCNAAKHAMPDADAQFCAIVDGLLKG</sequence>
<feature type="binding site" evidence="10">
    <location>
        <begin position="27"/>
        <end position="29"/>
    </location>
    <ligand>
        <name>UDP-N-acetyl-alpha-D-glucosamine</name>
        <dbReference type="ChEBI" id="CHEBI:57705"/>
    </ligand>
</feature>
<accession>B9KIA1</accession>
<feature type="transmembrane region" description="Helical" evidence="11">
    <location>
        <begin position="84"/>
        <end position="102"/>
    </location>
</feature>
<evidence type="ECO:0000313" key="14">
    <source>
        <dbReference type="EMBL" id="ACM49213.1"/>
    </source>
</evidence>
<dbReference type="Pfam" id="PF04101">
    <property type="entry name" value="Glyco_tran_28_C"/>
    <property type="match status" value="1"/>
</dbReference>
<evidence type="ECO:0000256" key="2">
    <source>
        <dbReference type="ARBA" id="ARBA00022618"/>
    </source>
</evidence>
<feature type="transmembrane region" description="Helical" evidence="11">
    <location>
        <begin position="20"/>
        <end position="42"/>
    </location>
</feature>
<evidence type="ECO:0000256" key="4">
    <source>
        <dbReference type="ARBA" id="ARBA00022679"/>
    </source>
</evidence>
<feature type="binding site" evidence="10">
    <location>
        <position position="303"/>
    </location>
    <ligand>
        <name>UDP-N-acetyl-alpha-D-glucosamine</name>
        <dbReference type="ChEBI" id="CHEBI:57705"/>
    </ligand>
</feature>
<evidence type="ECO:0000256" key="10">
    <source>
        <dbReference type="HAMAP-Rule" id="MF_00033"/>
    </source>
</evidence>
<evidence type="ECO:0000256" key="1">
    <source>
        <dbReference type="ARBA" id="ARBA00022475"/>
    </source>
</evidence>
<dbReference type="GO" id="GO:0051301">
    <property type="term" value="P:cell division"/>
    <property type="evidence" value="ECO:0007669"/>
    <property type="project" value="UniProtKB-KW"/>
</dbReference>
<organism evidence="14 15">
    <name type="scientific">Anaplasma marginale (strain Florida)</name>
    <dbReference type="NCBI Taxonomy" id="320483"/>
    <lineage>
        <taxon>Bacteria</taxon>
        <taxon>Pseudomonadati</taxon>
        <taxon>Pseudomonadota</taxon>
        <taxon>Alphaproteobacteria</taxon>
        <taxon>Rickettsiales</taxon>
        <taxon>Anaplasmataceae</taxon>
        <taxon>Anaplasma</taxon>
    </lineage>
</organism>
<evidence type="ECO:0000256" key="6">
    <source>
        <dbReference type="ARBA" id="ARBA00022984"/>
    </source>
</evidence>
<dbReference type="CDD" id="cd03785">
    <property type="entry name" value="GT28_MurG"/>
    <property type="match status" value="1"/>
</dbReference>
<keyword evidence="3 10" id="KW-0328">Glycosyltransferase</keyword>
<name>B9KIA1_ANAMF</name>
<feature type="domain" description="Glycosyltransferase family 28 N-terminal" evidence="12">
    <location>
        <begin position="20"/>
        <end position="155"/>
    </location>
</feature>
<feature type="domain" description="Glycosyl transferase family 28 C-terminal" evidence="13">
    <location>
        <begin position="196"/>
        <end position="361"/>
    </location>
</feature>
<dbReference type="EC" id="2.4.1.227" evidence="10"/>
<evidence type="ECO:0000256" key="5">
    <source>
        <dbReference type="ARBA" id="ARBA00022960"/>
    </source>
</evidence>
<dbReference type="eggNOG" id="COG0707">
    <property type="taxonomic scope" value="Bacteria"/>
</dbReference>
<dbReference type="UniPathway" id="UPA00219"/>
<comment type="catalytic activity">
    <reaction evidence="10">
        <text>di-trans,octa-cis-undecaprenyl diphospho-N-acetyl-alpha-D-muramoyl-L-alanyl-D-glutamyl-meso-2,6-diaminopimeloyl-D-alanyl-D-alanine + UDP-N-acetyl-alpha-D-glucosamine = di-trans,octa-cis-undecaprenyl diphospho-[N-acetyl-alpha-D-glucosaminyl-(1-&gt;4)]-N-acetyl-alpha-D-muramoyl-L-alanyl-D-glutamyl-meso-2,6-diaminopimeloyl-D-alanyl-D-alanine + UDP + H(+)</text>
        <dbReference type="Rhea" id="RHEA:31227"/>
        <dbReference type="ChEBI" id="CHEBI:15378"/>
        <dbReference type="ChEBI" id="CHEBI:57705"/>
        <dbReference type="ChEBI" id="CHEBI:58223"/>
        <dbReference type="ChEBI" id="CHEBI:61387"/>
        <dbReference type="ChEBI" id="CHEBI:61388"/>
        <dbReference type="EC" id="2.4.1.227"/>
    </reaction>
</comment>
<dbReference type="Gene3D" id="3.40.50.2000">
    <property type="entry name" value="Glycogen Phosphorylase B"/>
    <property type="match status" value="2"/>
</dbReference>
<dbReference type="GO" id="GO:0005886">
    <property type="term" value="C:plasma membrane"/>
    <property type="evidence" value="ECO:0007669"/>
    <property type="project" value="UniProtKB-SubCell"/>
</dbReference>
<dbReference type="GO" id="GO:0050511">
    <property type="term" value="F:undecaprenyldiphospho-muramoylpentapeptide beta-N-acetylglucosaminyltransferase activity"/>
    <property type="evidence" value="ECO:0007669"/>
    <property type="project" value="UniProtKB-UniRule"/>
</dbReference>
<dbReference type="PANTHER" id="PTHR21015:SF22">
    <property type="entry name" value="GLYCOSYLTRANSFERASE"/>
    <property type="match status" value="1"/>
</dbReference>
<keyword evidence="10" id="KW-0997">Cell inner membrane</keyword>
<evidence type="ECO:0000256" key="7">
    <source>
        <dbReference type="ARBA" id="ARBA00023136"/>
    </source>
</evidence>
<evidence type="ECO:0000313" key="15">
    <source>
        <dbReference type="Proteomes" id="UP000007307"/>
    </source>
</evidence>
<dbReference type="Pfam" id="PF03033">
    <property type="entry name" value="Glyco_transf_28"/>
    <property type="match status" value="1"/>
</dbReference>
<dbReference type="GO" id="GO:0051991">
    <property type="term" value="F:UDP-N-acetyl-D-glucosamine:N-acetylmuramoyl-L-alanyl-D-glutamyl-meso-2,6-diaminopimelyl-D-alanyl-D-alanine-diphosphoundecaprenol 4-beta-N-acetylglucosaminlytransferase activity"/>
    <property type="evidence" value="ECO:0007669"/>
    <property type="project" value="RHEA"/>
</dbReference>
<evidence type="ECO:0000259" key="12">
    <source>
        <dbReference type="Pfam" id="PF03033"/>
    </source>
</evidence>
<keyword evidence="4 10" id="KW-0808">Transferase</keyword>
<evidence type="ECO:0000256" key="11">
    <source>
        <dbReference type="SAM" id="Phobius"/>
    </source>
</evidence>
<feature type="transmembrane region" description="Helical" evidence="11">
    <location>
        <begin position="109"/>
        <end position="128"/>
    </location>
</feature>
<reference evidence="14 15" key="1">
    <citation type="journal article" date="2009" name="BMC Genomics">
        <title>Conservation in the face of diversity: multistrain analysis of an intracellular bacterium.</title>
        <authorList>
            <person name="Dark M.J."/>
            <person name="Herndon D.R."/>
            <person name="Kappmeyer L.S."/>
            <person name="Gonzales M.P."/>
            <person name="Nordeen E."/>
            <person name="Palmer G.H."/>
            <person name="Knowles D.P. Jr."/>
            <person name="Brayton K.A."/>
        </authorList>
    </citation>
    <scope>NUCLEOTIDE SEQUENCE [LARGE SCALE GENOMIC DNA]</scope>
    <source>
        <strain evidence="14 15">Florida</strain>
    </source>
</reference>
<evidence type="ECO:0000256" key="8">
    <source>
        <dbReference type="ARBA" id="ARBA00023306"/>
    </source>
</evidence>
<dbReference type="GO" id="GO:0008360">
    <property type="term" value="P:regulation of cell shape"/>
    <property type="evidence" value="ECO:0007669"/>
    <property type="project" value="UniProtKB-KW"/>
</dbReference>
<evidence type="ECO:0000256" key="9">
    <source>
        <dbReference type="ARBA" id="ARBA00023316"/>
    </source>
</evidence>